<dbReference type="InterPro" id="IPR007967">
    <property type="entry name" value="GSKIP_dom"/>
</dbReference>
<reference evidence="3" key="2">
    <citation type="submission" date="2021-08" db="EMBL/GenBank/DDBJ databases">
        <authorList>
            <person name="Eriksson T."/>
        </authorList>
    </citation>
    <scope>NUCLEOTIDE SEQUENCE</scope>
    <source>
        <strain evidence="3">Stoneville</strain>
        <tissue evidence="3">Whole head</tissue>
    </source>
</reference>
<evidence type="ECO:0000259" key="2">
    <source>
        <dbReference type="Pfam" id="PF05303"/>
    </source>
</evidence>
<dbReference type="PANTHER" id="PTHR12490:SF4">
    <property type="entry name" value="GSK3B-INTERACTING PROTEIN"/>
    <property type="match status" value="1"/>
</dbReference>
<protein>
    <recommendedName>
        <fullName evidence="2">GSKIP domain-containing protein</fullName>
    </recommendedName>
</protein>
<dbReference type="EMBL" id="JABDTM020024941">
    <property type="protein sequence ID" value="KAH0813792.1"/>
    <property type="molecule type" value="Genomic_DNA"/>
</dbReference>
<dbReference type="GO" id="GO:0005737">
    <property type="term" value="C:cytoplasm"/>
    <property type="evidence" value="ECO:0007669"/>
    <property type="project" value="TreeGrafter"/>
</dbReference>
<dbReference type="GO" id="GO:0019207">
    <property type="term" value="F:kinase regulator activity"/>
    <property type="evidence" value="ECO:0007669"/>
    <property type="project" value="TreeGrafter"/>
</dbReference>
<name>A0A8J6HG68_TENMO</name>
<gene>
    <name evidence="3" type="ORF">GEV33_009001</name>
</gene>
<accession>A0A8J6HG68</accession>
<keyword evidence="4" id="KW-1185">Reference proteome</keyword>
<dbReference type="Gene3D" id="3.30.2280.10">
    <property type="entry name" value="Hypothetical protein (hspc210)"/>
    <property type="match status" value="1"/>
</dbReference>
<evidence type="ECO:0000256" key="1">
    <source>
        <dbReference type="ARBA" id="ARBA00009571"/>
    </source>
</evidence>
<dbReference type="InterPro" id="IPR037395">
    <property type="entry name" value="GSKIP"/>
</dbReference>
<evidence type="ECO:0000313" key="4">
    <source>
        <dbReference type="Proteomes" id="UP000719412"/>
    </source>
</evidence>
<dbReference type="SUPFAM" id="SSF103107">
    <property type="entry name" value="Hypothetical protein c14orf129, hspc210"/>
    <property type="match status" value="1"/>
</dbReference>
<evidence type="ECO:0000313" key="3">
    <source>
        <dbReference type="EMBL" id="KAH0813792.1"/>
    </source>
</evidence>
<proteinExistence type="inferred from homology"/>
<dbReference type="GO" id="GO:0051018">
    <property type="term" value="F:protein kinase A binding"/>
    <property type="evidence" value="ECO:0007669"/>
    <property type="project" value="TreeGrafter"/>
</dbReference>
<comment type="similarity">
    <text evidence="1">Belongs to the GSKIP family.</text>
</comment>
<feature type="domain" description="GSKIP" evidence="2">
    <location>
        <begin position="13"/>
        <end position="107"/>
    </location>
</feature>
<comment type="caution">
    <text evidence="3">The sequence shown here is derived from an EMBL/GenBank/DDBJ whole genome shotgun (WGS) entry which is preliminary data.</text>
</comment>
<sequence>MSEHLLDAENWKVEANAVVRDIGKHVRKIDVLDSTDQLIYFNLTTIEGKDFCVELSGNGFRVVGTSHNQKNDSSDEYFETPYTLLNKISPTFQQSFGNELVEKLNNLADT</sequence>
<reference evidence="3" key="1">
    <citation type="journal article" date="2020" name="J Insects Food Feed">
        <title>The yellow mealworm (Tenebrio molitor) genome: a resource for the emerging insects as food and feed industry.</title>
        <authorList>
            <person name="Eriksson T."/>
            <person name="Andere A."/>
            <person name="Kelstrup H."/>
            <person name="Emery V."/>
            <person name="Picard C."/>
        </authorList>
    </citation>
    <scope>NUCLEOTIDE SEQUENCE</scope>
    <source>
        <strain evidence="3">Stoneville</strain>
        <tissue evidence="3">Whole head</tissue>
    </source>
</reference>
<dbReference type="Proteomes" id="UP000719412">
    <property type="component" value="Unassembled WGS sequence"/>
</dbReference>
<dbReference type="InterPro" id="IPR023231">
    <property type="entry name" value="GSKIP_dom_sf"/>
</dbReference>
<dbReference type="PANTHER" id="PTHR12490">
    <property type="entry name" value="GSK3B-INTERACTING PROTEIN"/>
    <property type="match status" value="1"/>
</dbReference>
<dbReference type="GO" id="GO:0060828">
    <property type="term" value="P:regulation of canonical Wnt signaling pathway"/>
    <property type="evidence" value="ECO:0007669"/>
    <property type="project" value="InterPro"/>
</dbReference>
<dbReference type="Pfam" id="PF05303">
    <property type="entry name" value="GSKIP_dom"/>
    <property type="match status" value="1"/>
</dbReference>
<organism evidence="3 4">
    <name type="scientific">Tenebrio molitor</name>
    <name type="common">Yellow mealworm beetle</name>
    <dbReference type="NCBI Taxonomy" id="7067"/>
    <lineage>
        <taxon>Eukaryota</taxon>
        <taxon>Metazoa</taxon>
        <taxon>Ecdysozoa</taxon>
        <taxon>Arthropoda</taxon>
        <taxon>Hexapoda</taxon>
        <taxon>Insecta</taxon>
        <taxon>Pterygota</taxon>
        <taxon>Neoptera</taxon>
        <taxon>Endopterygota</taxon>
        <taxon>Coleoptera</taxon>
        <taxon>Polyphaga</taxon>
        <taxon>Cucujiformia</taxon>
        <taxon>Tenebrionidae</taxon>
        <taxon>Tenebrio</taxon>
    </lineage>
</organism>
<dbReference type="AlphaFoldDB" id="A0A8J6HG68"/>